<proteinExistence type="predicted"/>
<dbReference type="PANTHER" id="PTHR33377:SF55">
    <property type="entry name" value="NB-ARC DOMAIN-CONTAINING PROTEIN"/>
    <property type="match status" value="1"/>
</dbReference>
<organism evidence="1 2">
    <name type="scientific">Eragrostis curvula</name>
    <name type="common">weeping love grass</name>
    <dbReference type="NCBI Taxonomy" id="38414"/>
    <lineage>
        <taxon>Eukaryota</taxon>
        <taxon>Viridiplantae</taxon>
        <taxon>Streptophyta</taxon>
        <taxon>Embryophyta</taxon>
        <taxon>Tracheophyta</taxon>
        <taxon>Spermatophyta</taxon>
        <taxon>Magnoliopsida</taxon>
        <taxon>Liliopsida</taxon>
        <taxon>Poales</taxon>
        <taxon>Poaceae</taxon>
        <taxon>PACMAD clade</taxon>
        <taxon>Chloridoideae</taxon>
        <taxon>Eragrostideae</taxon>
        <taxon>Eragrostidinae</taxon>
        <taxon>Eragrostis</taxon>
    </lineage>
</organism>
<sequence length="548" mass="59781">MEVLASAVVSEIVGRIFSCVIDNFRGSCRARDAHRQRLEALLLDIGSKVEEAEGRHITNLRLLAQLKVVTGAVHGGRFALELADLDNDAAAEEEATATTGKRKLAALRSPLNALKHARLILGGGDSTATEKRLASVVKELETVTRDHMRSFIEMVMGYPRRNSVPRAVTTTLFMDRCVFGHHMETERLVAFLLQPAPRSTGLSVLAVVGDPQVGKTTLVKHACDDERVRSHFARVEWIYLNDVVNAGLQPGWTKWTVYGPEYITGMRRILDVQRFRATGRSLLVFEHGGSWGHIDKPAWAALLATSKLIFIGKNDDAARIIGTVEPVVLRPLPEEEYWYYFKALAFGCADPQDNQSIAAVGTGGGEGDLPPPGEQVHGRGKGVAPNAPVMLGHRLQVNVDARFWRKVLAAVVKQKGNGTSGVYSDKIGTDRVYTNVLSDVLSIRGWTLLYGTYGCGDRRVIPPKTKLTPYDVLHMPQLPLLLVLSLAAVTRRKTSESIAATDCTAITSTASSSSGRIDGCPPNQGWQDVQVARCPTGLHPRIGLVFST</sequence>
<dbReference type="SUPFAM" id="SSF52540">
    <property type="entry name" value="P-loop containing nucleoside triphosphate hydrolases"/>
    <property type="match status" value="1"/>
</dbReference>
<comment type="caution">
    <text evidence="1">The sequence shown here is derived from an EMBL/GenBank/DDBJ whole genome shotgun (WGS) entry which is preliminary data.</text>
</comment>
<dbReference type="AlphaFoldDB" id="A0A5J9TIC9"/>
<evidence type="ECO:0008006" key="3">
    <source>
        <dbReference type="Google" id="ProtNLM"/>
    </source>
</evidence>
<dbReference type="OrthoDB" id="691197at2759"/>
<evidence type="ECO:0000313" key="1">
    <source>
        <dbReference type="EMBL" id="TVU11075.1"/>
    </source>
</evidence>
<name>A0A5J9TIC9_9POAL</name>
<dbReference type="Gene3D" id="3.40.50.300">
    <property type="entry name" value="P-loop containing nucleotide triphosphate hydrolases"/>
    <property type="match status" value="1"/>
</dbReference>
<feature type="non-terminal residue" evidence="1">
    <location>
        <position position="1"/>
    </location>
</feature>
<gene>
    <name evidence="1" type="ORF">EJB05_44638</name>
</gene>
<dbReference type="InterPro" id="IPR027417">
    <property type="entry name" value="P-loop_NTPase"/>
</dbReference>
<reference evidence="1 2" key="1">
    <citation type="journal article" date="2019" name="Sci. Rep.">
        <title>A high-quality genome of Eragrostis curvula grass provides insights into Poaceae evolution and supports new strategies to enhance forage quality.</title>
        <authorList>
            <person name="Carballo J."/>
            <person name="Santos B.A.C.M."/>
            <person name="Zappacosta D."/>
            <person name="Garbus I."/>
            <person name="Selva J.P."/>
            <person name="Gallo C.A."/>
            <person name="Diaz A."/>
            <person name="Albertini E."/>
            <person name="Caccamo M."/>
            <person name="Echenique V."/>
        </authorList>
    </citation>
    <scope>NUCLEOTIDE SEQUENCE [LARGE SCALE GENOMIC DNA]</scope>
    <source>
        <strain evidence="2">cv. Victoria</strain>
        <tissue evidence="1">Leaf</tissue>
    </source>
</reference>
<dbReference type="Proteomes" id="UP000324897">
    <property type="component" value="Chromosome 3"/>
</dbReference>
<dbReference type="EMBL" id="RWGY01000039">
    <property type="protein sequence ID" value="TVU11075.1"/>
    <property type="molecule type" value="Genomic_DNA"/>
</dbReference>
<dbReference type="Gramene" id="TVU11075">
    <property type="protein sequence ID" value="TVU11075"/>
    <property type="gene ID" value="EJB05_44638"/>
</dbReference>
<accession>A0A5J9TIC9</accession>
<dbReference type="PANTHER" id="PTHR33377">
    <property type="entry name" value="OS10G0134700 PROTEIN-RELATED"/>
    <property type="match status" value="1"/>
</dbReference>
<keyword evidence="2" id="KW-1185">Reference proteome</keyword>
<evidence type="ECO:0000313" key="2">
    <source>
        <dbReference type="Proteomes" id="UP000324897"/>
    </source>
</evidence>
<protein>
    <recommendedName>
        <fullName evidence="3">NB-ARC domain-containing protein</fullName>
    </recommendedName>
</protein>